<dbReference type="Proteomes" id="UP000050741">
    <property type="component" value="Unassembled WGS sequence"/>
</dbReference>
<protein>
    <submittedName>
        <fullName evidence="2">Chromosome partition protein Smc</fullName>
    </submittedName>
</protein>
<dbReference type="WBParaSite" id="GPLIN_001049400">
    <property type="protein sequence ID" value="GPLIN_001049400"/>
    <property type="gene ID" value="GPLIN_001049400"/>
</dbReference>
<evidence type="ECO:0000313" key="1">
    <source>
        <dbReference type="Proteomes" id="UP000050741"/>
    </source>
</evidence>
<proteinExistence type="predicted"/>
<reference evidence="2" key="2">
    <citation type="submission" date="2016-06" db="UniProtKB">
        <authorList>
            <consortium name="WormBaseParasite"/>
        </authorList>
    </citation>
    <scope>IDENTIFICATION</scope>
</reference>
<name>A0A183CC93_GLOPA</name>
<accession>A0A183CC93</accession>
<keyword evidence="1" id="KW-1185">Reference proteome</keyword>
<reference evidence="1" key="1">
    <citation type="submission" date="2014-05" db="EMBL/GenBank/DDBJ databases">
        <title>The genome and life-stage specific transcriptomes of Globodera pallida elucidate key aspects of plant parasitism by a cyst nematode.</title>
        <authorList>
            <person name="Cotton J.A."/>
            <person name="Lilley C.J."/>
            <person name="Jones L.M."/>
            <person name="Kikuchi T."/>
            <person name="Reid A.J."/>
            <person name="Thorpe P."/>
            <person name="Tsai I.J."/>
            <person name="Beasley H."/>
            <person name="Blok V."/>
            <person name="Cock P.J.A."/>
            <person name="Van den Akker S.E."/>
            <person name="Holroyd N."/>
            <person name="Hunt M."/>
            <person name="Mantelin S."/>
            <person name="Naghra H."/>
            <person name="Pain A."/>
            <person name="Palomares-Rius J.E."/>
            <person name="Zarowiecki M."/>
            <person name="Berriman M."/>
            <person name="Jones J.T."/>
            <person name="Urwin P.E."/>
        </authorList>
    </citation>
    <scope>NUCLEOTIDE SEQUENCE [LARGE SCALE GENOMIC DNA]</scope>
    <source>
        <strain evidence="1">Lindley</strain>
    </source>
</reference>
<evidence type="ECO:0000313" key="2">
    <source>
        <dbReference type="WBParaSite" id="GPLIN_001049400"/>
    </source>
</evidence>
<sequence>MSIPTESIDGDMTADHDQEHLWAALTNLGPSEELRLLRARIALLECQQMLNSTTSSCVTFDLVAQNVNEAMADQQQEEEQAKADQTEHLQEKIKQIELEMKDMKQWKGEQNAKIEAKMEQCQKTIDDLTQKLMVSIGQFSLKHQEHEKLLNAQELMEDKINWLNEDQQKLISVDQFSLMQSDQKALLDRLNGVEQKQTANFEQQKTDQKALSATIDQVG</sequence>
<dbReference type="AlphaFoldDB" id="A0A183CC93"/>
<organism evidence="1 2">
    <name type="scientific">Globodera pallida</name>
    <name type="common">Potato cyst nematode worm</name>
    <name type="synonym">Heterodera pallida</name>
    <dbReference type="NCBI Taxonomy" id="36090"/>
    <lineage>
        <taxon>Eukaryota</taxon>
        <taxon>Metazoa</taxon>
        <taxon>Ecdysozoa</taxon>
        <taxon>Nematoda</taxon>
        <taxon>Chromadorea</taxon>
        <taxon>Rhabditida</taxon>
        <taxon>Tylenchina</taxon>
        <taxon>Tylenchomorpha</taxon>
        <taxon>Tylenchoidea</taxon>
        <taxon>Heteroderidae</taxon>
        <taxon>Heteroderinae</taxon>
        <taxon>Globodera</taxon>
    </lineage>
</organism>